<dbReference type="PIRSF" id="PIRSF001217">
    <property type="entry name" value="Protease_4_SppA"/>
    <property type="match status" value="1"/>
</dbReference>
<evidence type="ECO:0000256" key="6">
    <source>
        <dbReference type="ARBA" id="ARBA00023136"/>
    </source>
</evidence>
<evidence type="ECO:0000313" key="10">
    <source>
        <dbReference type="Proteomes" id="UP001589758"/>
    </source>
</evidence>
<dbReference type="EC" id="3.4.21.-" evidence="9"/>
<dbReference type="EMBL" id="JBHLXE010000048">
    <property type="protein sequence ID" value="MFC0179443.1"/>
    <property type="molecule type" value="Genomic_DNA"/>
</dbReference>
<protein>
    <submittedName>
        <fullName evidence="9">Signal peptide peptidase SppA</fullName>
        <ecNumber evidence="9">3.4.21.-</ecNumber>
    </submittedName>
</protein>
<evidence type="ECO:0000259" key="8">
    <source>
        <dbReference type="Pfam" id="PF01343"/>
    </source>
</evidence>
<dbReference type="Pfam" id="PF01343">
    <property type="entry name" value="Peptidase_S49"/>
    <property type="match status" value="2"/>
</dbReference>
<name>A0ABV6CDX0_9GAMM</name>
<keyword evidence="10" id="KW-1185">Reference proteome</keyword>
<proteinExistence type="inferred from homology"/>
<keyword evidence="3" id="KW-0645">Protease</keyword>
<evidence type="ECO:0000256" key="4">
    <source>
        <dbReference type="ARBA" id="ARBA00022801"/>
    </source>
</evidence>
<comment type="subcellular location">
    <subcellularLocation>
        <location evidence="1">Membrane</location>
    </subcellularLocation>
</comment>
<evidence type="ECO:0000256" key="5">
    <source>
        <dbReference type="ARBA" id="ARBA00022825"/>
    </source>
</evidence>
<dbReference type="InterPro" id="IPR004634">
    <property type="entry name" value="Pept_S49_pIV"/>
</dbReference>
<comment type="caution">
    <text evidence="9">The sequence shown here is derived from an EMBL/GenBank/DDBJ whole genome shotgun (WGS) entry which is preliminary data.</text>
</comment>
<accession>A0ABV6CDX0</accession>
<evidence type="ECO:0000256" key="3">
    <source>
        <dbReference type="ARBA" id="ARBA00022670"/>
    </source>
</evidence>
<feature type="transmembrane region" description="Helical" evidence="7">
    <location>
        <begin position="21"/>
        <end position="40"/>
    </location>
</feature>
<dbReference type="NCBIfam" id="TIGR00705">
    <property type="entry name" value="SppA_67K"/>
    <property type="match status" value="1"/>
</dbReference>
<dbReference type="InterPro" id="IPR004635">
    <property type="entry name" value="Pept_S49_SppA"/>
</dbReference>
<organism evidence="9 10">
    <name type="scientific">Thorsellia kenyensis</name>
    <dbReference type="NCBI Taxonomy" id="1549888"/>
    <lineage>
        <taxon>Bacteria</taxon>
        <taxon>Pseudomonadati</taxon>
        <taxon>Pseudomonadota</taxon>
        <taxon>Gammaproteobacteria</taxon>
        <taxon>Enterobacterales</taxon>
        <taxon>Thorselliaceae</taxon>
        <taxon>Thorsellia</taxon>
    </lineage>
</organism>
<dbReference type="Gene3D" id="6.20.330.10">
    <property type="match status" value="1"/>
</dbReference>
<comment type="similarity">
    <text evidence="2">Belongs to the peptidase S49 family.</text>
</comment>
<dbReference type="CDD" id="cd07018">
    <property type="entry name" value="S49_SppA_67K_type"/>
    <property type="match status" value="1"/>
</dbReference>
<dbReference type="InterPro" id="IPR029045">
    <property type="entry name" value="ClpP/crotonase-like_dom_sf"/>
</dbReference>
<dbReference type="InterPro" id="IPR047272">
    <property type="entry name" value="S49_SppA_C"/>
</dbReference>
<evidence type="ECO:0000256" key="1">
    <source>
        <dbReference type="ARBA" id="ARBA00004370"/>
    </source>
</evidence>
<dbReference type="Proteomes" id="UP001589758">
    <property type="component" value="Unassembled WGS sequence"/>
</dbReference>
<dbReference type="PANTHER" id="PTHR33209">
    <property type="entry name" value="PROTEASE 4"/>
    <property type="match status" value="1"/>
</dbReference>
<dbReference type="SUPFAM" id="SSF52096">
    <property type="entry name" value="ClpP/crotonase"/>
    <property type="match status" value="2"/>
</dbReference>
<dbReference type="PANTHER" id="PTHR33209:SF1">
    <property type="entry name" value="PEPTIDASE S49 DOMAIN-CONTAINING PROTEIN"/>
    <property type="match status" value="1"/>
</dbReference>
<keyword evidence="5" id="KW-0720">Serine protease</keyword>
<dbReference type="Gene3D" id="3.90.226.10">
    <property type="entry name" value="2-enoyl-CoA Hydratase, Chain A, domain 1"/>
    <property type="match status" value="2"/>
</dbReference>
<gene>
    <name evidence="9" type="primary">sppA</name>
    <name evidence="9" type="ORF">ACFFIT_04945</name>
</gene>
<evidence type="ECO:0000313" key="9">
    <source>
        <dbReference type="EMBL" id="MFC0179443.1"/>
    </source>
</evidence>
<keyword evidence="6 7" id="KW-0472">Membrane</keyword>
<dbReference type="InterPro" id="IPR002142">
    <property type="entry name" value="Peptidase_S49"/>
</dbReference>
<feature type="domain" description="Peptidase S49" evidence="8">
    <location>
        <begin position="134"/>
        <end position="287"/>
    </location>
</feature>
<feature type="domain" description="Peptidase S49" evidence="8">
    <location>
        <begin position="385"/>
        <end position="535"/>
    </location>
</feature>
<keyword evidence="7" id="KW-0812">Transmembrane</keyword>
<dbReference type="CDD" id="cd07023">
    <property type="entry name" value="S49_Sppa_N_C"/>
    <property type="match status" value="1"/>
</dbReference>
<reference evidence="9 10" key="1">
    <citation type="submission" date="2024-09" db="EMBL/GenBank/DDBJ databases">
        <authorList>
            <person name="Sun Q."/>
            <person name="Mori K."/>
        </authorList>
    </citation>
    <scope>NUCLEOTIDE SEQUENCE [LARGE SCALE GENOMIC DNA]</scope>
    <source>
        <strain evidence="9 10">CCM 8545</strain>
    </source>
</reference>
<dbReference type="NCBIfam" id="TIGR00706">
    <property type="entry name" value="SppA_dom"/>
    <property type="match status" value="1"/>
</dbReference>
<dbReference type="RefSeq" id="WP_385876545.1">
    <property type="nucleotide sequence ID" value="NZ_JBHLXE010000048.1"/>
</dbReference>
<keyword evidence="7" id="KW-1133">Transmembrane helix</keyword>
<evidence type="ECO:0000256" key="7">
    <source>
        <dbReference type="SAM" id="Phobius"/>
    </source>
</evidence>
<sequence length="609" mass="67886">MWRLLKKTPRFTWLTLRYSRETFWNILFIILFISLFTALFKDNSIKPKNSALLLNIEGLLVDNPSSENALKASIEEFLGNDTSKYKENSVFEFINKIEQAKDDPEITGLVIALNQFYGANNANLEALGEAIATFKQTGKPIIAFADNLNQQSYYLASFANEIHITPFGHVDIHGIGTSNVYFKSLLETLGVNTHIFRVGTHKSAVEPYIRDDMSPEAKAMTTRFLSLLWQNYLETVSHNRGLDSTTQFFKDTKTLITSLENANGDMAKMALNNKWIDKLSSRKQIQDRIDSIFGTQEMSFISIYDYELEDSSDAFLTSPNIAIIHIEGPIVDGLSGPGFTGSETISEQIFDAKMDENIAALVLRVNSPGGSVTAAELIYSELMEFKATKRPIIASFGGVAASGGYWVAMPADHIFANKNTLTGSIGIFGIIQTFEETLSKIGVYSSSVATTEFGAGSITEPLSDDFKSLIQLNINHGYDRFLTIVSESRELPIEAVDKVAQGQVWVAQDALNHKLIDKIGNLADAIDFAAKLANVEKPNIKWFQVKPTFMEAFMLNMNMAFDNKLNAFIPERFKPYLQELSIQEVLMQNTTHGIGNIQTFAICEVCEVK</sequence>
<dbReference type="GO" id="GO:0016787">
    <property type="term" value="F:hydrolase activity"/>
    <property type="evidence" value="ECO:0007669"/>
    <property type="project" value="UniProtKB-KW"/>
</dbReference>
<dbReference type="InterPro" id="IPR047217">
    <property type="entry name" value="S49_SppA_67K_type_N"/>
</dbReference>
<keyword evidence="4 9" id="KW-0378">Hydrolase</keyword>
<evidence type="ECO:0000256" key="2">
    <source>
        <dbReference type="ARBA" id="ARBA00008683"/>
    </source>
</evidence>